<dbReference type="EMBL" id="JABXXO010000001">
    <property type="protein sequence ID" value="KAF7784635.1"/>
    <property type="molecule type" value="Genomic_DNA"/>
</dbReference>
<dbReference type="AlphaFoldDB" id="A0A8H7FB61"/>
<organism evidence="1 2">
    <name type="scientific">Agaricus bisporus var. burnettii</name>
    <dbReference type="NCBI Taxonomy" id="192524"/>
    <lineage>
        <taxon>Eukaryota</taxon>
        <taxon>Fungi</taxon>
        <taxon>Dikarya</taxon>
        <taxon>Basidiomycota</taxon>
        <taxon>Agaricomycotina</taxon>
        <taxon>Agaricomycetes</taxon>
        <taxon>Agaricomycetidae</taxon>
        <taxon>Agaricales</taxon>
        <taxon>Agaricineae</taxon>
        <taxon>Agaricaceae</taxon>
        <taxon>Agaricus</taxon>
    </lineage>
</organism>
<evidence type="ECO:0000313" key="2">
    <source>
        <dbReference type="Proteomes" id="UP000629468"/>
    </source>
</evidence>
<dbReference type="Pfam" id="PF09808">
    <property type="entry name" value="SNAPC1"/>
    <property type="match status" value="1"/>
</dbReference>
<dbReference type="InterPro" id="IPR019188">
    <property type="entry name" value="SNAPC1"/>
</dbReference>
<comment type="caution">
    <text evidence="1">The sequence shown here is derived from an EMBL/GenBank/DDBJ whole genome shotgun (WGS) entry which is preliminary data.</text>
</comment>
<accession>A0A8H7FB61</accession>
<gene>
    <name evidence="1" type="ORF">Agabi119p4_800</name>
</gene>
<evidence type="ECO:0000313" key="1">
    <source>
        <dbReference type="EMBL" id="KAF7784635.1"/>
    </source>
</evidence>
<proteinExistence type="predicted"/>
<reference evidence="1 2" key="1">
    <citation type="journal article" name="Sci. Rep.">
        <title>Telomere-to-telomere assembled and centromere annotated genomes of the two main subspecies of the button mushroom Agaricus bisporus reveal especially polymorphic chromosome ends.</title>
        <authorList>
            <person name="Sonnenberg A.S.M."/>
            <person name="Sedaghat-Telgerd N."/>
            <person name="Lavrijssen B."/>
            <person name="Ohm R.A."/>
            <person name="Hendrickx P.M."/>
            <person name="Scholtmeijer K."/>
            <person name="Baars J.J.P."/>
            <person name="van Peer A."/>
        </authorList>
    </citation>
    <scope>NUCLEOTIDE SEQUENCE [LARGE SCALE GENOMIC DNA]</scope>
    <source>
        <strain evidence="1 2">H119_p4</strain>
    </source>
</reference>
<protein>
    <submittedName>
        <fullName evidence="1">Uncharacterized protein</fullName>
    </submittedName>
</protein>
<name>A0A8H7FB61_AGABI</name>
<sequence length="322" mass="35924">MQPTPSPSAGRGDAVLQPAYFTSVLYVQPLRDDISTLTEDFRTQFAQRDATTLPFSVFRQLWVLKGWKWLHFKVFDDRARQTFLLVTLRLFLERIGNDDPLSRVVGVFGAYTFYYTQPCVAGPPLGRINHIPLPIDRFAQLTRLSDELISEELEPLREPVLFVTRTMIQDQIFYLLPSSESGAENPRALPREVLVADPAAMEIEPRKRGRPSKREKAKRAQAALAELDRLLDSPSAETTIPEDSLWSYSRDKSELMAVLEGSGDMEGVRQANAIILERMREAQAASVEVGGEYVGVGRVERAVGDGNVVGVFGLLEGAGREG</sequence>
<dbReference type="Proteomes" id="UP000629468">
    <property type="component" value="Unassembled WGS sequence"/>
</dbReference>